<keyword evidence="3" id="KW-1185">Reference proteome</keyword>
<dbReference type="AlphaFoldDB" id="A0A7Z0C6L0"/>
<accession>A0A7Z0C6L0</accession>
<proteinExistence type="predicted"/>
<keyword evidence="1" id="KW-0812">Transmembrane</keyword>
<comment type="caution">
    <text evidence="2">The sequence shown here is derived from an EMBL/GenBank/DDBJ whole genome shotgun (WGS) entry which is preliminary data.</text>
</comment>
<evidence type="ECO:0000313" key="3">
    <source>
        <dbReference type="Proteomes" id="UP000537326"/>
    </source>
</evidence>
<dbReference type="EMBL" id="JACBZI010000001">
    <property type="protein sequence ID" value="NYI12251.1"/>
    <property type="molecule type" value="Genomic_DNA"/>
</dbReference>
<feature type="transmembrane region" description="Helical" evidence="1">
    <location>
        <begin position="67"/>
        <end position="91"/>
    </location>
</feature>
<dbReference type="InterPro" id="IPR019099">
    <property type="entry name" value="Uncharacterised_PGPGW_TM"/>
</dbReference>
<evidence type="ECO:0008006" key="4">
    <source>
        <dbReference type="Google" id="ProtNLM"/>
    </source>
</evidence>
<keyword evidence="1" id="KW-1133">Transmembrane helix</keyword>
<gene>
    <name evidence="2" type="ORF">BKA05_003766</name>
</gene>
<dbReference type="Pfam" id="PF09656">
    <property type="entry name" value="PGPGW"/>
    <property type="match status" value="1"/>
</dbReference>
<reference evidence="2 3" key="1">
    <citation type="submission" date="2020-07" db="EMBL/GenBank/DDBJ databases">
        <title>Sequencing the genomes of 1000 actinobacteria strains.</title>
        <authorList>
            <person name="Klenk H.-P."/>
        </authorList>
    </citation>
    <scope>NUCLEOTIDE SEQUENCE [LARGE SCALE GENOMIC DNA]</scope>
    <source>
        <strain evidence="2 3">DSM 18248</strain>
    </source>
</reference>
<feature type="transmembrane region" description="Helical" evidence="1">
    <location>
        <begin position="111"/>
        <end position="136"/>
    </location>
</feature>
<name>A0A7Z0C6L0_9ACTN</name>
<dbReference type="RefSeq" id="WP_246289835.1">
    <property type="nucleotide sequence ID" value="NZ_BAAAPP010000001.1"/>
</dbReference>
<dbReference type="Proteomes" id="UP000537326">
    <property type="component" value="Unassembled WGS sequence"/>
</dbReference>
<keyword evidence="1" id="KW-0472">Membrane</keyword>
<evidence type="ECO:0000313" key="2">
    <source>
        <dbReference type="EMBL" id="NYI12251.1"/>
    </source>
</evidence>
<organism evidence="2 3">
    <name type="scientific">Nocardioides marinus</name>
    <dbReference type="NCBI Taxonomy" id="374514"/>
    <lineage>
        <taxon>Bacteria</taxon>
        <taxon>Bacillati</taxon>
        <taxon>Actinomycetota</taxon>
        <taxon>Actinomycetes</taxon>
        <taxon>Propionibacteriales</taxon>
        <taxon>Nocardioidaceae</taxon>
        <taxon>Nocardioides</taxon>
    </lineage>
</organism>
<sequence length="161" mass="17786">MLVPMKAAARRLTLEIVGWTLLLAGIAALVLPGPGLLMVFAGMAVLSQQYDWAERRVEPLRLRAMRAAAYGVAKPSRIVASGFGVVWMWAWGLVWCLDPAVPSWWSLPDSFWLPGGLATGISLVASGFLALALLVWSYRRFHGRPEELRELERDIERADAA</sequence>
<protein>
    <recommendedName>
        <fullName evidence="4">Transmembrane protein (PGPGW)</fullName>
    </recommendedName>
</protein>
<evidence type="ECO:0000256" key="1">
    <source>
        <dbReference type="SAM" id="Phobius"/>
    </source>
</evidence>
<feature type="transmembrane region" description="Helical" evidence="1">
    <location>
        <begin position="20"/>
        <end position="46"/>
    </location>
</feature>